<accession>A0AAV2FQE7</accession>
<name>A0AAV2FQE7_9ROSI</name>
<reference evidence="1 2" key="1">
    <citation type="submission" date="2024-04" db="EMBL/GenBank/DDBJ databases">
        <authorList>
            <person name="Fracassetti M."/>
        </authorList>
    </citation>
    <scope>NUCLEOTIDE SEQUENCE [LARGE SCALE GENOMIC DNA]</scope>
</reference>
<keyword evidence="2" id="KW-1185">Reference proteome</keyword>
<gene>
    <name evidence="1" type="ORF">LTRI10_LOCUS40666</name>
</gene>
<proteinExistence type="predicted"/>
<dbReference type="Proteomes" id="UP001497516">
    <property type="component" value="Chromosome 7"/>
</dbReference>
<evidence type="ECO:0000313" key="1">
    <source>
        <dbReference type="EMBL" id="CAL1400548.1"/>
    </source>
</evidence>
<organism evidence="1 2">
    <name type="scientific">Linum trigynum</name>
    <dbReference type="NCBI Taxonomy" id="586398"/>
    <lineage>
        <taxon>Eukaryota</taxon>
        <taxon>Viridiplantae</taxon>
        <taxon>Streptophyta</taxon>
        <taxon>Embryophyta</taxon>
        <taxon>Tracheophyta</taxon>
        <taxon>Spermatophyta</taxon>
        <taxon>Magnoliopsida</taxon>
        <taxon>eudicotyledons</taxon>
        <taxon>Gunneridae</taxon>
        <taxon>Pentapetalae</taxon>
        <taxon>rosids</taxon>
        <taxon>fabids</taxon>
        <taxon>Malpighiales</taxon>
        <taxon>Linaceae</taxon>
        <taxon>Linum</taxon>
    </lineage>
</organism>
<evidence type="ECO:0000313" key="2">
    <source>
        <dbReference type="Proteomes" id="UP001497516"/>
    </source>
</evidence>
<dbReference type="AlphaFoldDB" id="A0AAV2FQE7"/>
<sequence>MVTWRRVHGTLTSGWQRDANVEIADEARLSGNETTVVAESLNGVRNELRAEWMPTARRFRVREDNRLLIMDSAAS</sequence>
<dbReference type="EMBL" id="OZ034820">
    <property type="protein sequence ID" value="CAL1400548.1"/>
    <property type="molecule type" value="Genomic_DNA"/>
</dbReference>
<protein>
    <submittedName>
        <fullName evidence="1">Uncharacterized protein</fullName>
    </submittedName>
</protein>